<dbReference type="EMBL" id="CAJGYO010000007">
    <property type="protein sequence ID" value="CAD6246643.1"/>
    <property type="molecule type" value="Genomic_DNA"/>
</dbReference>
<dbReference type="PANTHER" id="PTHR31325">
    <property type="entry name" value="OS01G0798800 PROTEIN-RELATED"/>
    <property type="match status" value="1"/>
</dbReference>
<dbReference type="InterPro" id="IPR025315">
    <property type="entry name" value="DUF4220"/>
</dbReference>
<gene>
    <name evidence="3" type="ORF">NCGR_LOCUS30889</name>
</gene>
<evidence type="ECO:0000256" key="1">
    <source>
        <dbReference type="SAM" id="Phobius"/>
    </source>
</evidence>
<dbReference type="OrthoDB" id="1415892at2759"/>
<feature type="transmembrane region" description="Helical" evidence="1">
    <location>
        <begin position="136"/>
        <end position="153"/>
    </location>
</feature>
<comment type="caution">
    <text evidence="3">The sequence shown here is derived from an EMBL/GenBank/DDBJ whole genome shotgun (WGS) entry which is preliminary data.</text>
</comment>
<protein>
    <recommendedName>
        <fullName evidence="2">DUF4220 domain-containing protein</fullName>
    </recommendedName>
</protein>
<dbReference type="Proteomes" id="UP000604825">
    <property type="component" value="Unassembled WGS sequence"/>
</dbReference>
<evidence type="ECO:0000313" key="3">
    <source>
        <dbReference type="EMBL" id="CAD6246643.1"/>
    </source>
</evidence>
<keyword evidence="1" id="KW-0812">Transmembrane</keyword>
<evidence type="ECO:0000313" key="4">
    <source>
        <dbReference type="Proteomes" id="UP000604825"/>
    </source>
</evidence>
<keyword evidence="1" id="KW-0472">Membrane</keyword>
<feature type="transmembrane region" description="Helical" evidence="1">
    <location>
        <begin position="7"/>
        <end position="28"/>
    </location>
</feature>
<reference evidence="3" key="1">
    <citation type="submission" date="2020-10" db="EMBL/GenBank/DDBJ databases">
        <authorList>
            <person name="Han B."/>
            <person name="Lu T."/>
            <person name="Zhao Q."/>
            <person name="Huang X."/>
            <person name="Zhao Y."/>
        </authorList>
    </citation>
    <scope>NUCLEOTIDE SEQUENCE</scope>
</reference>
<sequence>MHWWEEWQLRILILGSLSVQCYLALFASSRKKHIKPLYRLFIWLAYLGGDALAIYALATLFNRNKKDQHQPVNGSRDLEVLWAPILLMHLGGQMNISAYNIENNELWRRHILTAVAQVTVVAYVFCKSWSPSADKRLLAAAILLFIIGVFKCFDKPSALKRASFNSIVSSFLPAPRTKTKKREVELEEYLQETRGFVQHNQDPAPLESNERRKHIEQLSITDKLFVDYAYVYHDRLANMKSFWLLDKETAYEALRVGLSKTFDFIYSKEFQFDDKNRDAPFCGNFCSLLIWLESENCNAKNPQKGGK</sequence>
<accession>A0A811PLS3</accession>
<name>A0A811PLS3_9POAL</name>
<feature type="transmembrane region" description="Helical" evidence="1">
    <location>
        <begin position="40"/>
        <end position="61"/>
    </location>
</feature>
<proteinExistence type="predicted"/>
<keyword evidence="4" id="KW-1185">Reference proteome</keyword>
<organism evidence="3 4">
    <name type="scientific">Miscanthus lutarioriparius</name>
    <dbReference type="NCBI Taxonomy" id="422564"/>
    <lineage>
        <taxon>Eukaryota</taxon>
        <taxon>Viridiplantae</taxon>
        <taxon>Streptophyta</taxon>
        <taxon>Embryophyta</taxon>
        <taxon>Tracheophyta</taxon>
        <taxon>Spermatophyta</taxon>
        <taxon>Magnoliopsida</taxon>
        <taxon>Liliopsida</taxon>
        <taxon>Poales</taxon>
        <taxon>Poaceae</taxon>
        <taxon>PACMAD clade</taxon>
        <taxon>Panicoideae</taxon>
        <taxon>Andropogonodae</taxon>
        <taxon>Andropogoneae</taxon>
        <taxon>Saccharinae</taxon>
        <taxon>Miscanthus</taxon>
    </lineage>
</organism>
<dbReference type="AlphaFoldDB" id="A0A811PLS3"/>
<evidence type="ECO:0000259" key="2">
    <source>
        <dbReference type="Pfam" id="PF13968"/>
    </source>
</evidence>
<feature type="domain" description="DUF4220" evidence="2">
    <location>
        <begin position="43"/>
        <end position="268"/>
    </location>
</feature>
<keyword evidence="1" id="KW-1133">Transmembrane helix</keyword>
<dbReference type="Pfam" id="PF13968">
    <property type="entry name" value="DUF4220"/>
    <property type="match status" value="1"/>
</dbReference>